<evidence type="ECO:0000313" key="3">
    <source>
        <dbReference type="Proteomes" id="UP000750711"/>
    </source>
</evidence>
<evidence type="ECO:0000256" key="1">
    <source>
        <dbReference type="SAM" id="MobiDB-lite"/>
    </source>
</evidence>
<evidence type="ECO:0000313" key="2">
    <source>
        <dbReference type="EMBL" id="KAH0556674.1"/>
    </source>
</evidence>
<feature type="region of interest" description="Disordered" evidence="1">
    <location>
        <begin position="1"/>
        <end position="25"/>
    </location>
</feature>
<gene>
    <name evidence="2" type="ORF">GP486_005522</name>
</gene>
<sequence>MVEGWSSHQDDEDHAPSSSNIAVQERCIVPDSRPDSEDTLFDNDDLVPKNVQFVIDDADEEDWLYAPDTFDYIHTRMLLGCFGNFADIIKRSFKYIKPVYCDDSTIAPDWPFAEWTRIGDEAAMRAGKPMRIANKLKRWFLEAGFVDVHEEVFKIPMNPWPKDPHYKHIGRISEVNWLDGLQAFTLAFFHRVLGWNQEEIEAYLVPVRRAIRDRSVHAYHKTCDSHI</sequence>
<dbReference type="Pfam" id="PF13489">
    <property type="entry name" value="Methyltransf_23"/>
    <property type="match status" value="1"/>
</dbReference>
<dbReference type="AlphaFoldDB" id="A0A9P8RM42"/>
<organism evidence="2 3">
    <name type="scientific">Trichoglossum hirsutum</name>
    <dbReference type="NCBI Taxonomy" id="265104"/>
    <lineage>
        <taxon>Eukaryota</taxon>
        <taxon>Fungi</taxon>
        <taxon>Dikarya</taxon>
        <taxon>Ascomycota</taxon>
        <taxon>Pezizomycotina</taxon>
        <taxon>Geoglossomycetes</taxon>
        <taxon>Geoglossales</taxon>
        <taxon>Geoglossaceae</taxon>
        <taxon>Trichoglossum</taxon>
    </lineage>
</organism>
<protein>
    <submittedName>
        <fullName evidence="2">Uncharacterized protein</fullName>
    </submittedName>
</protein>
<name>A0A9P8RM42_9PEZI</name>
<dbReference type="Gene3D" id="3.40.50.150">
    <property type="entry name" value="Vaccinia Virus protein VP39"/>
    <property type="match status" value="1"/>
</dbReference>
<proteinExistence type="predicted"/>
<dbReference type="SUPFAM" id="SSF53335">
    <property type="entry name" value="S-adenosyl-L-methionine-dependent methyltransferases"/>
    <property type="match status" value="1"/>
</dbReference>
<dbReference type="InterPro" id="IPR029063">
    <property type="entry name" value="SAM-dependent_MTases_sf"/>
</dbReference>
<comment type="caution">
    <text evidence="2">The sequence shown here is derived from an EMBL/GenBank/DDBJ whole genome shotgun (WGS) entry which is preliminary data.</text>
</comment>
<dbReference type="EMBL" id="JAGHQM010001046">
    <property type="protein sequence ID" value="KAH0556674.1"/>
    <property type="molecule type" value="Genomic_DNA"/>
</dbReference>
<accession>A0A9P8RM42</accession>
<reference evidence="2" key="1">
    <citation type="submission" date="2021-03" db="EMBL/GenBank/DDBJ databases">
        <title>Comparative genomics and phylogenomic investigation of the class Geoglossomycetes provide insights into ecological specialization and systematics.</title>
        <authorList>
            <person name="Melie T."/>
            <person name="Pirro S."/>
            <person name="Miller A.N."/>
            <person name="Quandt A."/>
        </authorList>
    </citation>
    <scope>NUCLEOTIDE SEQUENCE</scope>
    <source>
        <strain evidence="2">CAQ_001_2017</strain>
    </source>
</reference>
<keyword evidence="3" id="KW-1185">Reference proteome</keyword>
<dbReference type="Proteomes" id="UP000750711">
    <property type="component" value="Unassembled WGS sequence"/>
</dbReference>